<dbReference type="EMBL" id="JAGFWR010000001">
    <property type="protein sequence ID" value="MBO4160106.1"/>
    <property type="molecule type" value="Genomic_DNA"/>
</dbReference>
<evidence type="ECO:0000313" key="1">
    <source>
        <dbReference type="EMBL" id="MBO4160106.1"/>
    </source>
</evidence>
<dbReference type="RefSeq" id="WP_208565724.1">
    <property type="nucleotide sequence ID" value="NZ_JAGFWR010000001.1"/>
</dbReference>
<organism evidence="1 2">
    <name type="scientific">Micromonospora antibiotica</name>
    <dbReference type="NCBI Taxonomy" id="2807623"/>
    <lineage>
        <taxon>Bacteria</taxon>
        <taxon>Bacillati</taxon>
        <taxon>Actinomycetota</taxon>
        <taxon>Actinomycetes</taxon>
        <taxon>Micromonosporales</taxon>
        <taxon>Micromonosporaceae</taxon>
        <taxon>Micromonospora</taxon>
    </lineage>
</organism>
<comment type="caution">
    <text evidence="1">The sequence shown here is derived from an EMBL/GenBank/DDBJ whole genome shotgun (WGS) entry which is preliminary data.</text>
</comment>
<evidence type="ECO:0000313" key="2">
    <source>
        <dbReference type="Proteomes" id="UP000671399"/>
    </source>
</evidence>
<protein>
    <submittedName>
        <fullName evidence="1">Uncharacterized protein</fullName>
    </submittedName>
</protein>
<sequence>MLVRIAAVRLGVPTMVDATLADIRLSAEWLGTPPQPGDLVDVEMDIDDMLGWGKTIAMAGNESTLRDGPRLHGVVEHHEQQVLTIRIGVGLLQVELHDGSTAIPPGTAVFVVVENPKLYPTGA</sequence>
<keyword evidence="2" id="KW-1185">Reference proteome</keyword>
<dbReference type="Proteomes" id="UP000671399">
    <property type="component" value="Unassembled WGS sequence"/>
</dbReference>
<reference evidence="1 2" key="1">
    <citation type="submission" date="2021-03" db="EMBL/GenBank/DDBJ databases">
        <authorList>
            <person name="Lee D.-H."/>
        </authorList>
    </citation>
    <scope>NUCLEOTIDE SEQUENCE [LARGE SCALE GENOMIC DNA]</scope>
    <source>
        <strain evidence="1 2">MMS20-R2-23</strain>
    </source>
</reference>
<proteinExistence type="predicted"/>
<gene>
    <name evidence="1" type="ORF">JQN83_04685</name>
</gene>
<accession>A0ABS3V3A9</accession>
<name>A0ABS3V3A9_9ACTN</name>